<sequence>MQSFCIPSAADRFAARLLADADCQAFGLVERGYAALAQPGGTLSTALTGLLVIAVAFFGYRLLLGRGILLSDAVGLTVKIGIVLLIATSWQSWQALAYDGLARAPTQVASEILVGIGAPPPLESLEKALDDLTAAGVGYRSRAGIASPWVGGPAAAAMTLNVSVVLLTLATIGILVAARVVLAILLAIAPAMAGLLLFNATRGMTQGWLGAMATAALAPMFVLLVAAIEFAILSPMITRLLTEQAAERFETASVMPIGLVTIVFAIALVVAVRAGARIGHGIRLPRDRDSSAGREVAASGAPSAAPQLQRQLLLPPPARAPAVAKALESIARREAPAGAARSQFDGRIASSRGVSAARDGAAGPAGSNVVTLRTEGASRLRSAPRRSRAAARRDA</sequence>
<name>A0A6J4T1Q4_9SPHN</name>
<dbReference type="Pfam" id="PF04610">
    <property type="entry name" value="TrbL"/>
    <property type="match status" value="1"/>
</dbReference>
<feature type="compositionally biased region" description="Basic residues" evidence="6">
    <location>
        <begin position="382"/>
        <end position="395"/>
    </location>
</feature>
<feature type="transmembrane region" description="Helical" evidence="7">
    <location>
        <begin position="209"/>
        <end position="233"/>
    </location>
</feature>
<reference evidence="8" key="1">
    <citation type="submission" date="2020-02" db="EMBL/GenBank/DDBJ databases">
        <authorList>
            <person name="Meier V. D."/>
        </authorList>
    </citation>
    <scope>NUCLEOTIDE SEQUENCE</scope>
    <source>
        <strain evidence="8">AVDCRST_MAG44</strain>
    </source>
</reference>
<dbReference type="EMBL" id="CADCVY010000094">
    <property type="protein sequence ID" value="CAA9511654.1"/>
    <property type="molecule type" value="Genomic_DNA"/>
</dbReference>
<evidence type="ECO:0000313" key="8">
    <source>
        <dbReference type="EMBL" id="CAA9511654.1"/>
    </source>
</evidence>
<accession>A0A6J4T1Q4</accession>
<feature type="region of interest" description="Disordered" evidence="6">
    <location>
        <begin position="336"/>
        <end position="395"/>
    </location>
</feature>
<evidence type="ECO:0000256" key="3">
    <source>
        <dbReference type="ARBA" id="ARBA00022692"/>
    </source>
</evidence>
<keyword evidence="5 7" id="KW-0472">Membrane</keyword>
<feature type="transmembrane region" description="Helical" evidence="7">
    <location>
        <begin position="164"/>
        <end position="197"/>
    </location>
</feature>
<evidence type="ECO:0000256" key="7">
    <source>
        <dbReference type="SAM" id="Phobius"/>
    </source>
</evidence>
<evidence type="ECO:0000256" key="2">
    <source>
        <dbReference type="ARBA" id="ARBA00007802"/>
    </source>
</evidence>
<feature type="transmembrane region" description="Helical" evidence="7">
    <location>
        <begin position="43"/>
        <end position="64"/>
    </location>
</feature>
<evidence type="ECO:0000256" key="4">
    <source>
        <dbReference type="ARBA" id="ARBA00022989"/>
    </source>
</evidence>
<evidence type="ECO:0000256" key="5">
    <source>
        <dbReference type="ARBA" id="ARBA00023136"/>
    </source>
</evidence>
<dbReference type="InterPro" id="IPR007688">
    <property type="entry name" value="Conjugal_tfr_TrbL/VirB6"/>
</dbReference>
<comment type="subcellular location">
    <subcellularLocation>
        <location evidence="1">Membrane</location>
        <topology evidence="1">Multi-pass membrane protein</topology>
    </subcellularLocation>
</comment>
<dbReference type="GO" id="GO:0016020">
    <property type="term" value="C:membrane"/>
    <property type="evidence" value="ECO:0007669"/>
    <property type="project" value="UniProtKB-SubCell"/>
</dbReference>
<evidence type="ECO:0008006" key="9">
    <source>
        <dbReference type="Google" id="ProtNLM"/>
    </source>
</evidence>
<dbReference type="GO" id="GO:0030255">
    <property type="term" value="P:protein secretion by the type IV secretion system"/>
    <property type="evidence" value="ECO:0007669"/>
    <property type="project" value="InterPro"/>
</dbReference>
<dbReference type="AlphaFoldDB" id="A0A6J4T1Q4"/>
<keyword evidence="4 7" id="KW-1133">Transmembrane helix</keyword>
<proteinExistence type="inferred from homology"/>
<evidence type="ECO:0000256" key="6">
    <source>
        <dbReference type="SAM" id="MobiDB-lite"/>
    </source>
</evidence>
<protein>
    <recommendedName>
        <fullName evidence="9">Type IV secretion system protein VirB6</fullName>
    </recommendedName>
</protein>
<feature type="transmembrane region" description="Helical" evidence="7">
    <location>
        <begin position="253"/>
        <end position="276"/>
    </location>
</feature>
<keyword evidence="3 7" id="KW-0812">Transmembrane</keyword>
<gene>
    <name evidence="8" type="ORF">AVDCRST_MAG44-1361</name>
</gene>
<organism evidence="8">
    <name type="scientific">uncultured Sphingomonas sp</name>
    <dbReference type="NCBI Taxonomy" id="158754"/>
    <lineage>
        <taxon>Bacteria</taxon>
        <taxon>Pseudomonadati</taxon>
        <taxon>Pseudomonadota</taxon>
        <taxon>Alphaproteobacteria</taxon>
        <taxon>Sphingomonadales</taxon>
        <taxon>Sphingomonadaceae</taxon>
        <taxon>Sphingomonas</taxon>
        <taxon>environmental samples</taxon>
    </lineage>
</organism>
<feature type="region of interest" description="Disordered" evidence="6">
    <location>
        <begin position="284"/>
        <end position="304"/>
    </location>
</feature>
<evidence type="ECO:0000256" key="1">
    <source>
        <dbReference type="ARBA" id="ARBA00004141"/>
    </source>
</evidence>
<comment type="similarity">
    <text evidence="2">Belongs to the TrbL/VirB6 family.</text>
</comment>
<feature type="transmembrane region" description="Helical" evidence="7">
    <location>
        <begin position="76"/>
        <end position="93"/>
    </location>
</feature>